<organism evidence="2 3">
    <name type="scientific">Amphibalanus amphitrite</name>
    <name type="common">Striped barnacle</name>
    <name type="synonym">Balanus amphitrite</name>
    <dbReference type="NCBI Taxonomy" id="1232801"/>
    <lineage>
        <taxon>Eukaryota</taxon>
        <taxon>Metazoa</taxon>
        <taxon>Ecdysozoa</taxon>
        <taxon>Arthropoda</taxon>
        <taxon>Crustacea</taxon>
        <taxon>Multicrustacea</taxon>
        <taxon>Cirripedia</taxon>
        <taxon>Thoracica</taxon>
        <taxon>Thoracicalcarea</taxon>
        <taxon>Balanomorpha</taxon>
        <taxon>Balanoidea</taxon>
        <taxon>Balanidae</taxon>
        <taxon>Amphibalaninae</taxon>
        <taxon>Amphibalanus</taxon>
    </lineage>
</organism>
<dbReference type="PANTHER" id="PTHR48094">
    <property type="entry name" value="PROTEIN/NUCLEIC ACID DEGLYCASE DJ-1-RELATED"/>
    <property type="match status" value="1"/>
</dbReference>
<dbReference type="GO" id="GO:0005634">
    <property type="term" value="C:nucleus"/>
    <property type="evidence" value="ECO:0007669"/>
    <property type="project" value="TreeGrafter"/>
</dbReference>
<dbReference type="GO" id="GO:1903189">
    <property type="term" value="P:glyoxal metabolic process"/>
    <property type="evidence" value="ECO:0007669"/>
    <property type="project" value="TreeGrafter"/>
</dbReference>
<sequence>MHEGRVLREYELARGISVARSGLVVDRTRPYLACSPDGIAADRLVEVKGIYSCRELEVEVTVAGVAGCEPVRCSRSVRIVPDAALSSAADAGPYDALVLPGGLGGAQAFCQSQLVKRALLEQEATGRLIAAICAAPTALRAHGLCTGRALTSYPTFRDELVAAGYRYLEQPVVVDGTLVTSRGPGTAVHFALELVGQLCGGERQARTAAALLSAA</sequence>
<dbReference type="PANTHER" id="PTHR48094:SF12">
    <property type="entry name" value="PARKINSON DISEASE PROTEIN 7 HOMOLOG"/>
    <property type="match status" value="1"/>
</dbReference>
<keyword evidence="3" id="KW-1185">Reference proteome</keyword>
<gene>
    <name evidence="2" type="primary">dj-1beta</name>
    <name evidence="2" type="ORF">FJT64_003506</name>
</gene>
<dbReference type="OrthoDB" id="543156at2759"/>
<dbReference type="Proteomes" id="UP000440578">
    <property type="component" value="Unassembled WGS sequence"/>
</dbReference>
<dbReference type="EMBL" id="VIIS01001381">
    <property type="protein sequence ID" value="KAF0299218.1"/>
    <property type="molecule type" value="Genomic_DNA"/>
</dbReference>
<dbReference type="GO" id="GO:0005739">
    <property type="term" value="C:mitochondrion"/>
    <property type="evidence" value="ECO:0007669"/>
    <property type="project" value="TreeGrafter"/>
</dbReference>
<evidence type="ECO:0000313" key="2">
    <source>
        <dbReference type="EMBL" id="KAF0299218.1"/>
    </source>
</evidence>
<reference evidence="2 3" key="1">
    <citation type="submission" date="2019-07" db="EMBL/GenBank/DDBJ databases">
        <title>Draft genome assembly of a fouling barnacle, Amphibalanus amphitrite (Darwin, 1854): The first reference genome for Thecostraca.</title>
        <authorList>
            <person name="Kim W."/>
        </authorList>
    </citation>
    <scope>NUCLEOTIDE SEQUENCE [LARGE SCALE GENOMIC DNA]</scope>
    <source>
        <strain evidence="2">SNU_AA5</strain>
        <tissue evidence="2">Soma without cirri and trophi</tissue>
    </source>
</reference>
<dbReference type="NCBIfam" id="TIGR01383">
    <property type="entry name" value="not_thiJ"/>
    <property type="match status" value="1"/>
</dbReference>
<feature type="domain" description="DJ-1/PfpI" evidence="1">
    <location>
        <begin position="53"/>
        <end position="195"/>
    </location>
</feature>
<dbReference type="GO" id="GO:0006979">
    <property type="term" value="P:response to oxidative stress"/>
    <property type="evidence" value="ECO:0007669"/>
    <property type="project" value="TreeGrafter"/>
</dbReference>
<dbReference type="AlphaFoldDB" id="A0A6A4WAS4"/>
<comment type="caution">
    <text evidence="2">The sequence shown here is derived from an EMBL/GenBank/DDBJ whole genome shotgun (WGS) entry which is preliminary data.</text>
</comment>
<evidence type="ECO:0000259" key="1">
    <source>
        <dbReference type="Pfam" id="PF01965"/>
    </source>
</evidence>
<dbReference type="InterPro" id="IPR002818">
    <property type="entry name" value="DJ-1/PfpI"/>
</dbReference>
<dbReference type="Gene3D" id="3.40.50.880">
    <property type="match status" value="1"/>
</dbReference>
<dbReference type="SUPFAM" id="SSF52317">
    <property type="entry name" value="Class I glutamine amidotransferase-like"/>
    <property type="match status" value="1"/>
</dbReference>
<protein>
    <submittedName>
        <fullName evidence="2">Protein dj-1beta</fullName>
    </submittedName>
</protein>
<dbReference type="GO" id="GO:0046295">
    <property type="term" value="P:glycolate biosynthetic process"/>
    <property type="evidence" value="ECO:0007669"/>
    <property type="project" value="TreeGrafter"/>
</dbReference>
<evidence type="ECO:0000313" key="3">
    <source>
        <dbReference type="Proteomes" id="UP000440578"/>
    </source>
</evidence>
<dbReference type="CDD" id="cd03135">
    <property type="entry name" value="GATase1_DJ-1"/>
    <property type="match status" value="1"/>
</dbReference>
<name>A0A6A4WAS4_AMPAM</name>
<dbReference type="Pfam" id="PF01965">
    <property type="entry name" value="DJ-1_PfpI"/>
    <property type="match status" value="1"/>
</dbReference>
<dbReference type="InterPro" id="IPR006287">
    <property type="entry name" value="DJ-1"/>
</dbReference>
<dbReference type="InterPro" id="IPR050325">
    <property type="entry name" value="Prot/Nucl_acid_deglycase"/>
</dbReference>
<dbReference type="InterPro" id="IPR029062">
    <property type="entry name" value="Class_I_gatase-like"/>
</dbReference>
<accession>A0A6A4WAS4</accession>
<proteinExistence type="predicted"/>